<dbReference type="InterPro" id="IPR006860">
    <property type="entry name" value="FecR"/>
</dbReference>
<sequence length="346" mass="38609">MTIERNTAESSRALDNDTSDIPHAIAIQAVEWSVELQGSPKNSRTVIQQISQWRAEHPDHERAWQHIQSVNKQFAFMRSSTGKRLAHTSVVHPAMHSRREMIKALSVLFFAGGAGWVAKQELPWQAWVADVSTGIGERTELKLASGGSVQLNTNTSLNVQVNAVEELLTLLQGEIMVRMIPDNVSMHTGRLRIETDQGSLLPDDAEFLVRHQRNFCDLSVYSGAVDVIPSDNHLAKQRIIAGEQTRFDRASVSTALKLDPNAKAWTQGMIVAKGMRFEDFLNEVARYRTGYVRCSPDIANLRVSGTYPLGHSLKADTDRIFRAVEQSLGVKAHYLTRYFVSFQAAA</sequence>
<dbReference type="RefSeq" id="WP_386723234.1">
    <property type="nucleotide sequence ID" value="NZ_JBHRSZ010000009.1"/>
</dbReference>
<dbReference type="Pfam" id="PF16220">
    <property type="entry name" value="DUF4880"/>
    <property type="match status" value="1"/>
</dbReference>
<proteinExistence type="predicted"/>
<evidence type="ECO:0000313" key="4">
    <source>
        <dbReference type="Proteomes" id="UP001595476"/>
    </source>
</evidence>
<evidence type="ECO:0000259" key="1">
    <source>
        <dbReference type="Pfam" id="PF04773"/>
    </source>
</evidence>
<dbReference type="Gene3D" id="2.60.120.1440">
    <property type="match status" value="1"/>
</dbReference>
<gene>
    <name evidence="3" type="ORF">ACFOEK_19895</name>
</gene>
<evidence type="ECO:0000313" key="3">
    <source>
        <dbReference type="EMBL" id="MFC3153313.1"/>
    </source>
</evidence>
<comment type="caution">
    <text evidence="3">The sequence shown here is derived from an EMBL/GenBank/DDBJ whole genome shotgun (WGS) entry which is preliminary data.</text>
</comment>
<dbReference type="InterPro" id="IPR012373">
    <property type="entry name" value="Ferrdict_sens_TM"/>
</dbReference>
<accession>A0ABV7HKU4</accession>
<dbReference type="InterPro" id="IPR032623">
    <property type="entry name" value="FecR_N"/>
</dbReference>
<dbReference type="PIRSF" id="PIRSF018266">
    <property type="entry name" value="FecR"/>
    <property type="match status" value="1"/>
</dbReference>
<feature type="domain" description="FecR N-terminal" evidence="2">
    <location>
        <begin position="28"/>
        <end position="69"/>
    </location>
</feature>
<name>A0ABV7HKU4_9GAMM</name>
<dbReference type="Pfam" id="PF04773">
    <property type="entry name" value="FecR"/>
    <property type="match status" value="1"/>
</dbReference>
<keyword evidence="4" id="KW-1185">Reference proteome</keyword>
<feature type="domain" description="FecR protein" evidence="1">
    <location>
        <begin position="130"/>
        <end position="225"/>
    </location>
</feature>
<organism evidence="3 4">
    <name type="scientific">Litoribrevibacter euphylliae</name>
    <dbReference type="NCBI Taxonomy" id="1834034"/>
    <lineage>
        <taxon>Bacteria</taxon>
        <taxon>Pseudomonadati</taxon>
        <taxon>Pseudomonadota</taxon>
        <taxon>Gammaproteobacteria</taxon>
        <taxon>Oceanospirillales</taxon>
        <taxon>Oceanospirillaceae</taxon>
        <taxon>Litoribrevibacter</taxon>
    </lineage>
</organism>
<dbReference type="EMBL" id="JBHRSZ010000009">
    <property type="protein sequence ID" value="MFC3153313.1"/>
    <property type="molecule type" value="Genomic_DNA"/>
</dbReference>
<protein>
    <submittedName>
        <fullName evidence="3">FecR domain-containing protein</fullName>
    </submittedName>
</protein>
<dbReference type="Proteomes" id="UP001595476">
    <property type="component" value="Unassembled WGS sequence"/>
</dbReference>
<reference evidence="4" key="1">
    <citation type="journal article" date="2019" name="Int. J. Syst. Evol. Microbiol.">
        <title>The Global Catalogue of Microorganisms (GCM) 10K type strain sequencing project: providing services to taxonomists for standard genome sequencing and annotation.</title>
        <authorList>
            <consortium name="The Broad Institute Genomics Platform"/>
            <consortium name="The Broad Institute Genome Sequencing Center for Infectious Disease"/>
            <person name="Wu L."/>
            <person name="Ma J."/>
        </authorList>
    </citation>
    <scope>NUCLEOTIDE SEQUENCE [LARGE SCALE GENOMIC DNA]</scope>
    <source>
        <strain evidence="4">KCTC 52438</strain>
    </source>
</reference>
<dbReference type="PANTHER" id="PTHR30273">
    <property type="entry name" value="PERIPLASMIC SIGNAL SENSOR AND SIGMA FACTOR ACTIVATOR FECR-RELATED"/>
    <property type="match status" value="1"/>
</dbReference>
<evidence type="ECO:0000259" key="2">
    <source>
        <dbReference type="Pfam" id="PF16220"/>
    </source>
</evidence>
<dbReference type="PANTHER" id="PTHR30273:SF2">
    <property type="entry name" value="PROTEIN FECR"/>
    <property type="match status" value="1"/>
</dbReference>